<dbReference type="EMBL" id="LDPZ01000021">
    <property type="protein sequence ID" value="KTQ95589.1"/>
    <property type="molecule type" value="Genomic_DNA"/>
</dbReference>
<proteinExistence type="inferred from homology"/>
<evidence type="ECO:0000313" key="11">
    <source>
        <dbReference type="Proteomes" id="UP000078272"/>
    </source>
</evidence>
<keyword evidence="2 8" id="KW-0813">Transport</keyword>
<dbReference type="PANTHER" id="PTHR43357">
    <property type="entry name" value="INNER MEMBRANE ABC TRANSPORTER PERMEASE PROTEIN YDCV"/>
    <property type="match status" value="1"/>
</dbReference>
<evidence type="ECO:0000256" key="6">
    <source>
        <dbReference type="ARBA" id="ARBA00022989"/>
    </source>
</evidence>
<keyword evidence="6 8" id="KW-1133">Transmembrane helix</keyword>
<feature type="domain" description="ABC transmembrane type-1" evidence="9">
    <location>
        <begin position="64"/>
        <end position="252"/>
    </location>
</feature>
<feature type="transmembrane region" description="Helical" evidence="8">
    <location>
        <begin position="130"/>
        <end position="148"/>
    </location>
</feature>
<gene>
    <name evidence="10" type="ORF">NS226_10565</name>
</gene>
<dbReference type="GO" id="GO:0005886">
    <property type="term" value="C:plasma membrane"/>
    <property type="evidence" value="ECO:0007669"/>
    <property type="project" value="UniProtKB-SubCell"/>
</dbReference>
<evidence type="ECO:0000259" key="9">
    <source>
        <dbReference type="PROSITE" id="PS50928"/>
    </source>
</evidence>
<dbReference type="STRING" id="401562.NS365_18300"/>
<dbReference type="PATRIC" id="fig|401562.3.peg.1604"/>
<dbReference type="Proteomes" id="UP000078272">
    <property type="component" value="Unassembled WGS sequence"/>
</dbReference>
<feature type="transmembrane region" description="Helical" evidence="8">
    <location>
        <begin position="102"/>
        <end position="124"/>
    </location>
</feature>
<feature type="transmembrane region" description="Helical" evidence="8">
    <location>
        <begin position="68"/>
        <end position="90"/>
    </location>
</feature>
<keyword evidence="3" id="KW-1003">Cell membrane</keyword>
<evidence type="ECO:0000256" key="7">
    <source>
        <dbReference type="ARBA" id="ARBA00023136"/>
    </source>
</evidence>
<sequence>MEETPISPALKVAAGLMFLFLLAPLLVVVPISFSGDNFMTFPPSSLSFKWYAAIFSDASMTRAFTMSLLLALVVTAISLVVGLAGAYALVRLRPPGADALASLFAAPLLLPAIVLGLAMLLVLAPMGLLGTFQGLVAAHLVITLPYAVRVLSTALSNLPPAVEEAASTLGASPLIVFRRVTLPMMRSGLVSASALCFLVSFDEVVLSLFMTGPRLQTLPVAMYNHVDQQADPLAAAISVLLVVMTLVVVVIVDRSIGLTKTFVK</sequence>
<dbReference type="CDD" id="cd06261">
    <property type="entry name" value="TM_PBP2"/>
    <property type="match status" value="1"/>
</dbReference>
<keyword evidence="7 8" id="KW-0472">Membrane</keyword>
<accession>A0A175RA86</accession>
<comment type="similarity">
    <text evidence="8">Belongs to the binding-protein-dependent transport system permease family.</text>
</comment>
<comment type="caution">
    <text evidence="10">The sequence shown here is derived from an EMBL/GenBank/DDBJ whole genome shotgun (WGS) entry which is preliminary data.</text>
</comment>
<keyword evidence="4" id="KW-0997">Cell inner membrane</keyword>
<dbReference type="InterPro" id="IPR035906">
    <property type="entry name" value="MetI-like_sf"/>
</dbReference>
<reference evidence="10 11" key="1">
    <citation type="journal article" date="2016" name="Front. Microbiol.">
        <title>Genomic Resource of Rice Seed Associated Bacteria.</title>
        <authorList>
            <person name="Midha S."/>
            <person name="Bansal K."/>
            <person name="Sharma S."/>
            <person name="Kumar N."/>
            <person name="Patil P.P."/>
            <person name="Chaudhry V."/>
            <person name="Patil P.B."/>
        </authorList>
    </citation>
    <scope>NUCLEOTIDE SEQUENCE [LARGE SCALE GENOMIC DNA]</scope>
    <source>
        <strain evidence="10 11">NS226</strain>
    </source>
</reference>
<feature type="transmembrane region" description="Helical" evidence="8">
    <location>
        <begin position="12"/>
        <end position="33"/>
    </location>
</feature>
<organism evidence="10 11">
    <name type="scientific">Aureimonas ureilytica</name>
    <dbReference type="NCBI Taxonomy" id="401562"/>
    <lineage>
        <taxon>Bacteria</taxon>
        <taxon>Pseudomonadati</taxon>
        <taxon>Pseudomonadota</taxon>
        <taxon>Alphaproteobacteria</taxon>
        <taxon>Hyphomicrobiales</taxon>
        <taxon>Aurantimonadaceae</taxon>
        <taxon>Aureimonas</taxon>
    </lineage>
</organism>
<dbReference type="GO" id="GO:0055085">
    <property type="term" value="P:transmembrane transport"/>
    <property type="evidence" value="ECO:0007669"/>
    <property type="project" value="InterPro"/>
</dbReference>
<name>A0A175RA86_9HYPH</name>
<evidence type="ECO:0000256" key="3">
    <source>
        <dbReference type="ARBA" id="ARBA00022475"/>
    </source>
</evidence>
<feature type="transmembrane region" description="Helical" evidence="8">
    <location>
        <begin position="232"/>
        <end position="252"/>
    </location>
</feature>
<dbReference type="Pfam" id="PF00528">
    <property type="entry name" value="BPD_transp_1"/>
    <property type="match status" value="1"/>
</dbReference>
<evidence type="ECO:0000256" key="5">
    <source>
        <dbReference type="ARBA" id="ARBA00022692"/>
    </source>
</evidence>
<evidence type="ECO:0000256" key="4">
    <source>
        <dbReference type="ARBA" id="ARBA00022519"/>
    </source>
</evidence>
<feature type="transmembrane region" description="Helical" evidence="8">
    <location>
        <begin position="188"/>
        <end position="212"/>
    </location>
</feature>
<evidence type="ECO:0000256" key="2">
    <source>
        <dbReference type="ARBA" id="ARBA00022448"/>
    </source>
</evidence>
<dbReference type="SUPFAM" id="SSF161098">
    <property type="entry name" value="MetI-like"/>
    <property type="match status" value="1"/>
</dbReference>
<keyword evidence="5 8" id="KW-0812">Transmembrane</keyword>
<protein>
    <submittedName>
        <fullName evidence="10">Polyamine ABC transporter permease</fullName>
    </submittedName>
</protein>
<evidence type="ECO:0000256" key="1">
    <source>
        <dbReference type="ARBA" id="ARBA00004429"/>
    </source>
</evidence>
<comment type="subcellular location">
    <subcellularLocation>
        <location evidence="1">Cell inner membrane</location>
        <topology evidence="1">Multi-pass membrane protein</topology>
    </subcellularLocation>
    <subcellularLocation>
        <location evidence="8">Cell membrane</location>
        <topology evidence="8">Multi-pass membrane protein</topology>
    </subcellularLocation>
</comment>
<dbReference type="AlphaFoldDB" id="A0A175RA86"/>
<evidence type="ECO:0000256" key="8">
    <source>
        <dbReference type="RuleBase" id="RU363032"/>
    </source>
</evidence>
<dbReference type="InterPro" id="IPR000515">
    <property type="entry name" value="MetI-like"/>
</dbReference>
<evidence type="ECO:0000313" key="10">
    <source>
        <dbReference type="EMBL" id="KTQ95589.1"/>
    </source>
</evidence>
<dbReference type="PANTHER" id="PTHR43357:SF4">
    <property type="entry name" value="INNER MEMBRANE ABC TRANSPORTER PERMEASE PROTEIN YDCV"/>
    <property type="match status" value="1"/>
</dbReference>
<dbReference type="PROSITE" id="PS50928">
    <property type="entry name" value="ABC_TM1"/>
    <property type="match status" value="1"/>
</dbReference>
<dbReference type="RefSeq" id="WP_058634969.1">
    <property type="nucleotide sequence ID" value="NZ_LDPZ01000021.1"/>
</dbReference>
<dbReference type="Gene3D" id="1.10.3720.10">
    <property type="entry name" value="MetI-like"/>
    <property type="match status" value="1"/>
</dbReference>
<dbReference type="OrthoDB" id="9782004at2"/>